<dbReference type="InterPro" id="IPR020568">
    <property type="entry name" value="Ribosomal_Su5_D2-typ_SF"/>
</dbReference>
<evidence type="ECO:0000256" key="1">
    <source>
        <dbReference type="ARBA" id="ARBA00004123"/>
    </source>
</evidence>
<comment type="similarity">
    <text evidence="2">Belongs to the RNase PH family.</text>
</comment>
<dbReference type="GO" id="GO:0000176">
    <property type="term" value="C:nuclear exosome (RNase complex)"/>
    <property type="evidence" value="ECO:0007669"/>
    <property type="project" value="TreeGrafter"/>
</dbReference>
<dbReference type="GO" id="GO:0034475">
    <property type="term" value="P:U4 snRNA 3'-end processing"/>
    <property type="evidence" value="ECO:0007669"/>
    <property type="project" value="TreeGrafter"/>
</dbReference>
<evidence type="ECO:0000259" key="6">
    <source>
        <dbReference type="Pfam" id="PF01138"/>
    </source>
</evidence>
<dbReference type="InterPro" id="IPR027408">
    <property type="entry name" value="PNPase/RNase_PH_dom_sf"/>
</dbReference>
<keyword evidence="3" id="KW-0698">rRNA processing</keyword>
<dbReference type="InterPro" id="IPR001247">
    <property type="entry name" value="ExoRNase_PH_dom1"/>
</dbReference>
<reference evidence="7" key="1">
    <citation type="journal article" date="2023" name="G3 (Bethesda)">
        <title>Whole genome assembly and annotation of the endangered Caribbean coral Acropora cervicornis.</title>
        <authorList>
            <person name="Selwyn J.D."/>
            <person name="Vollmer S.V."/>
        </authorList>
    </citation>
    <scope>NUCLEOTIDE SEQUENCE</scope>
    <source>
        <strain evidence="7">K2</strain>
    </source>
</reference>
<dbReference type="Pfam" id="PF01138">
    <property type="entry name" value="RNase_PH"/>
    <property type="match status" value="1"/>
</dbReference>
<evidence type="ECO:0000256" key="5">
    <source>
        <dbReference type="ARBA" id="ARBA00023242"/>
    </source>
</evidence>
<keyword evidence="8" id="KW-1185">Reference proteome</keyword>
<protein>
    <submittedName>
        <fullName evidence="7">Exosome complex component RRP46</fullName>
    </submittedName>
</protein>
<keyword evidence="5" id="KW-0539">Nucleus</keyword>
<name>A0AAD9UXQ8_ACRCE</name>
<organism evidence="7 8">
    <name type="scientific">Acropora cervicornis</name>
    <name type="common">Staghorn coral</name>
    <dbReference type="NCBI Taxonomy" id="6130"/>
    <lineage>
        <taxon>Eukaryota</taxon>
        <taxon>Metazoa</taxon>
        <taxon>Cnidaria</taxon>
        <taxon>Anthozoa</taxon>
        <taxon>Hexacorallia</taxon>
        <taxon>Scleractinia</taxon>
        <taxon>Astrocoeniina</taxon>
        <taxon>Acroporidae</taxon>
        <taxon>Acropora</taxon>
    </lineage>
</organism>
<dbReference type="EMBL" id="JARQWQ010000074">
    <property type="protein sequence ID" value="KAK2553833.1"/>
    <property type="molecule type" value="Genomic_DNA"/>
</dbReference>
<dbReference type="GO" id="GO:0005730">
    <property type="term" value="C:nucleolus"/>
    <property type="evidence" value="ECO:0007669"/>
    <property type="project" value="TreeGrafter"/>
</dbReference>
<dbReference type="SUPFAM" id="SSF54211">
    <property type="entry name" value="Ribosomal protein S5 domain 2-like"/>
    <property type="match status" value="1"/>
</dbReference>
<dbReference type="Gene3D" id="3.30.230.70">
    <property type="entry name" value="GHMP Kinase, N-terminal domain"/>
    <property type="match status" value="1"/>
</dbReference>
<gene>
    <name evidence="7" type="ORF">P5673_024821</name>
</gene>
<dbReference type="InterPro" id="IPR050080">
    <property type="entry name" value="RNase_PH"/>
</dbReference>
<comment type="subcellular location">
    <subcellularLocation>
        <location evidence="1">Nucleus</location>
    </subcellularLocation>
</comment>
<dbReference type="GO" id="GO:0016075">
    <property type="term" value="P:rRNA catabolic process"/>
    <property type="evidence" value="ECO:0007669"/>
    <property type="project" value="TreeGrafter"/>
</dbReference>
<feature type="domain" description="Exoribonuclease phosphorolytic" evidence="6">
    <location>
        <begin position="16"/>
        <end position="63"/>
    </location>
</feature>
<comment type="caution">
    <text evidence="7">The sequence shown here is derived from an EMBL/GenBank/DDBJ whole genome shotgun (WGS) entry which is preliminary data.</text>
</comment>
<dbReference type="GO" id="GO:0000177">
    <property type="term" value="C:cytoplasmic exosome (RNase complex)"/>
    <property type="evidence" value="ECO:0007669"/>
    <property type="project" value="TreeGrafter"/>
</dbReference>
<dbReference type="AlphaFoldDB" id="A0AAD9UXQ8"/>
<evidence type="ECO:0000256" key="3">
    <source>
        <dbReference type="ARBA" id="ARBA00022552"/>
    </source>
</evidence>
<reference evidence="7" key="2">
    <citation type="journal article" date="2023" name="Science">
        <title>Genomic signatures of disease resistance in endangered staghorn corals.</title>
        <authorList>
            <person name="Vollmer S.V."/>
            <person name="Selwyn J.D."/>
            <person name="Despard B.A."/>
            <person name="Roesel C.L."/>
        </authorList>
    </citation>
    <scope>NUCLEOTIDE SEQUENCE</scope>
    <source>
        <strain evidence="7">K2</strain>
    </source>
</reference>
<evidence type="ECO:0000256" key="4">
    <source>
        <dbReference type="ARBA" id="ARBA00022835"/>
    </source>
</evidence>
<proteinExistence type="inferred from homology"/>
<sequence>MADEAMDVNISNNSSELRSMRCEQCLLNKSDGSASFSQGDTQVIAAAYGPAEVRLSREIIDKATLEVVLRPKVGVPGNKS</sequence>
<dbReference type="GO" id="GO:0003723">
    <property type="term" value="F:RNA binding"/>
    <property type="evidence" value="ECO:0007669"/>
    <property type="project" value="TreeGrafter"/>
</dbReference>
<evidence type="ECO:0000256" key="2">
    <source>
        <dbReference type="ARBA" id="ARBA00006678"/>
    </source>
</evidence>
<keyword evidence="4" id="KW-0271">Exosome</keyword>
<evidence type="ECO:0000313" key="8">
    <source>
        <dbReference type="Proteomes" id="UP001249851"/>
    </source>
</evidence>
<dbReference type="PANTHER" id="PTHR11953">
    <property type="entry name" value="EXOSOME COMPLEX COMPONENT"/>
    <property type="match status" value="1"/>
</dbReference>
<dbReference type="Proteomes" id="UP001249851">
    <property type="component" value="Unassembled WGS sequence"/>
</dbReference>
<dbReference type="GO" id="GO:0071028">
    <property type="term" value="P:nuclear mRNA surveillance"/>
    <property type="evidence" value="ECO:0007669"/>
    <property type="project" value="TreeGrafter"/>
</dbReference>
<evidence type="ECO:0000313" key="7">
    <source>
        <dbReference type="EMBL" id="KAK2553833.1"/>
    </source>
</evidence>
<accession>A0AAD9UXQ8</accession>
<dbReference type="GO" id="GO:0006364">
    <property type="term" value="P:rRNA processing"/>
    <property type="evidence" value="ECO:0007669"/>
    <property type="project" value="UniProtKB-KW"/>
</dbReference>
<dbReference type="GO" id="GO:0071051">
    <property type="term" value="P:poly(A)-dependent snoRNA 3'-end processing"/>
    <property type="evidence" value="ECO:0007669"/>
    <property type="project" value="TreeGrafter"/>
</dbReference>
<dbReference type="PANTHER" id="PTHR11953:SF1">
    <property type="entry name" value="EXOSOME COMPLEX COMPONENT RRP46"/>
    <property type="match status" value="1"/>
</dbReference>